<dbReference type="SMART" id="SM00382">
    <property type="entry name" value="AAA"/>
    <property type="match status" value="1"/>
</dbReference>
<dbReference type="Pfam" id="PF00005">
    <property type="entry name" value="ABC_tran"/>
    <property type="match status" value="1"/>
</dbReference>
<evidence type="ECO:0000313" key="6">
    <source>
        <dbReference type="Proteomes" id="UP000199230"/>
    </source>
</evidence>
<dbReference type="SUPFAM" id="SSF52540">
    <property type="entry name" value="P-loop containing nucleoside triphosphate hydrolases"/>
    <property type="match status" value="1"/>
</dbReference>
<keyword evidence="2" id="KW-0547">Nucleotide-binding</keyword>
<keyword evidence="1" id="KW-0813">Transport</keyword>
<evidence type="ECO:0000256" key="3">
    <source>
        <dbReference type="ARBA" id="ARBA00022840"/>
    </source>
</evidence>
<dbReference type="Proteomes" id="UP000199230">
    <property type="component" value="Unassembled WGS sequence"/>
</dbReference>
<dbReference type="FunFam" id="3.40.50.300:FF:000134">
    <property type="entry name" value="Iron-enterobactin ABC transporter ATP-binding protein"/>
    <property type="match status" value="1"/>
</dbReference>
<evidence type="ECO:0000313" key="5">
    <source>
        <dbReference type="EMBL" id="SDZ11542.1"/>
    </source>
</evidence>
<dbReference type="PANTHER" id="PTHR42794:SF2">
    <property type="entry name" value="ABC TRANSPORTER ATP-BINDING PROTEIN"/>
    <property type="match status" value="1"/>
</dbReference>
<organism evidence="5 6">
    <name type="scientific">Tindallia californiensis</name>
    <dbReference type="NCBI Taxonomy" id="159292"/>
    <lineage>
        <taxon>Bacteria</taxon>
        <taxon>Bacillati</taxon>
        <taxon>Bacillota</taxon>
        <taxon>Clostridia</taxon>
        <taxon>Peptostreptococcales</taxon>
        <taxon>Tindalliaceae</taxon>
        <taxon>Tindallia</taxon>
    </lineage>
</organism>
<sequence>MQMKLSQVAVSFQQKEVLKSVSAEFRGGELVAVIGPNGTGKTTLIKAIAKLNTYQGNIDIVDEQGKKVDKSQIAYVPQTSSMQTDLSVFEMVLLGRVKDLSWKVESVHLEAVADILEKLGLEALSLQAFSKLSGGQKQMVIMAQALVSNPKVLLLDEPTSALDLKHQLQVLEIAKQYCTETQGITVIVLHDLALAARYSDEMILLNEGYAVKKGKPEAVLDIKLLEKAYQVEVDVSTNSSGFMTVTPVKPSKAVG</sequence>
<dbReference type="GO" id="GO:0005524">
    <property type="term" value="F:ATP binding"/>
    <property type="evidence" value="ECO:0007669"/>
    <property type="project" value="UniProtKB-KW"/>
</dbReference>
<dbReference type="AlphaFoldDB" id="A0A1H3QDD2"/>
<dbReference type="InterPro" id="IPR027417">
    <property type="entry name" value="P-loop_NTPase"/>
</dbReference>
<accession>A0A1H3QDD2</accession>
<reference evidence="5 6" key="1">
    <citation type="submission" date="2016-10" db="EMBL/GenBank/DDBJ databases">
        <authorList>
            <person name="de Groot N.N."/>
        </authorList>
    </citation>
    <scope>NUCLEOTIDE SEQUENCE [LARGE SCALE GENOMIC DNA]</scope>
    <source>
        <strain evidence="5 6">APO</strain>
    </source>
</reference>
<dbReference type="GO" id="GO:0016887">
    <property type="term" value="F:ATP hydrolysis activity"/>
    <property type="evidence" value="ECO:0007669"/>
    <property type="project" value="InterPro"/>
</dbReference>
<dbReference type="InterPro" id="IPR017871">
    <property type="entry name" value="ABC_transporter-like_CS"/>
</dbReference>
<evidence type="ECO:0000256" key="1">
    <source>
        <dbReference type="ARBA" id="ARBA00022448"/>
    </source>
</evidence>
<dbReference type="PANTHER" id="PTHR42794">
    <property type="entry name" value="HEMIN IMPORT ATP-BINDING PROTEIN HMUV"/>
    <property type="match status" value="1"/>
</dbReference>
<keyword evidence="3 5" id="KW-0067">ATP-binding</keyword>
<evidence type="ECO:0000259" key="4">
    <source>
        <dbReference type="PROSITE" id="PS50893"/>
    </source>
</evidence>
<dbReference type="RefSeq" id="WP_242870125.1">
    <property type="nucleotide sequence ID" value="NZ_FNPV01000009.1"/>
</dbReference>
<feature type="domain" description="ABC transporter" evidence="4">
    <location>
        <begin position="3"/>
        <end position="232"/>
    </location>
</feature>
<dbReference type="EMBL" id="FNPV01000009">
    <property type="protein sequence ID" value="SDZ11542.1"/>
    <property type="molecule type" value="Genomic_DNA"/>
</dbReference>
<keyword evidence="6" id="KW-1185">Reference proteome</keyword>
<dbReference type="PROSITE" id="PS50893">
    <property type="entry name" value="ABC_TRANSPORTER_2"/>
    <property type="match status" value="1"/>
</dbReference>
<dbReference type="InterPro" id="IPR003439">
    <property type="entry name" value="ABC_transporter-like_ATP-bd"/>
</dbReference>
<gene>
    <name evidence="5" type="ORF">SAMN05192546_10924</name>
</gene>
<dbReference type="InterPro" id="IPR003593">
    <property type="entry name" value="AAA+_ATPase"/>
</dbReference>
<protein>
    <submittedName>
        <fullName evidence="5">Iron complex transport system ATP-binding protein</fullName>
    </submittedName>
</protein>
<dbReference type="PROSITE" id="PS00211">
    <property type="entry name" value="ABC_TRANSPORTER_1"/>
    <property type="match status" value="1"/>
</dbReference>
<evidence type="ECO:0000256" key="2">
    <source>
        <dbReference type="ARBA" id="ARBA00022741"/>
    </source>
</evidence>
<proteinExistence type="predicted"/>
<name>A0A1H3QDD2_9FIRM</name>
<dbReference type="Gene3D" id="3.40.50.300">
    <property type="entry name" value="P-loop containing nucleotide triphosphate hydrolases"/>
    <property type="match status" value="1"/>
</dbReference>
<dbReference type="STRING" id="159292.SAMN05192546_10924"/>